<dbReference type="Gene3D" id="3.30.470.20">
    <property type="entry name" value="ATP-grasp fold, B domain"/>
    <property type="match status" value="1"/>
</dbReference>
<feature type="active site" evidence="6">
    <location>
        <position position="444"/>
    </location>
</feature>
<organism evidence="9 10">
    <name type="scientific">Thiospirillum jenense</name>
    <dbReference type="NCBI Taxonomy" id="1653858"/>
    <lineage>
        <taxon>Bacteria</taxon>
        <taxon>Pseudomonadati</taxon>
        <taxon>Pseudomonadota</taxon>
        <taxon>Gammaproteobacteria</taxon>
        <taxon>Chromatiales</taxon>
        <taxon>Chromatiaceae</taxon>
        <taxon>Thiospirillum</taxon>
    </lineage>
</organism>
<dbReference type="PRINTS" id="PR00719">
    <property type="entry name" value="LMWPTPASE"/>
</dbReference>
<evidence type="ECO:0000313" key="9">
    <source>
        <dbReference type="EMBL" id="MBB1125901.1"/>
    </source>
</evidence>
<dbReference type="InterPro" id="IPR023485">
    <property type="entry name" value="Ptyr_pPase"/>
</dbReference>
<feature type="active site" description="Nucleophile" evidence="6">
    <location>
        <position position="438"/>
    </location>
</feature>
<keyword evidence="4" id="KW-0904">Protein phosphatase</keyword>
<evidence type="ECO:0000256" key="7">
    <source>
        <dbReference type="PROSITE-ProRule" id="PRU00409"/>
    </source>
</evidence>
<reference evidence="9 10" key="1">
    <citation type="journal article" date="2020" name="Arch. Microbiol.">
        <title>The genome sequence of the giant phototrophic gammaproteobacterium Thiospirillum jenense gives insight into its physiological properties and phylogenetic relationships.</title>
        <authorList>
            <person name="Imhoff J.F."/>
            <person name="Meyer T.E."/>
            <person name="Kyndt J.A."/>
        </authorList>
    </citation>
    <scope>NUCLEOTIDE SEQUENCE [LARGE SCALE GENOMIC DNA]</scope>
    <source>
        <strain evidence="9 10">DSM 216</strain>
    </source>
</reference>
<evidence type="ECO:0000256" key="3">
    <source>
        <dbReference type="ARBA" id="ARBA00022801"/>
    </source>
</evidence>
<dbReference type="SMART" id="SM00226">
    <property type="entry name" value="LMWPc"/>
    <property type="match status" value="1"/>
</dbReference>
<protein>
    <recommendedName>
        <fullName evidence="2">protein-tyrosine-phosphatase</fullName>
        <ecNumber evidence="2">3.1.3.48</ecNumber>
    </recommendedName>
</protein>
<dbReference type="PANTHER" id="PTHR11717">
    <property type="entry name" value="LOW MOLECULAR WEIGHT PROTEIN TYROSINE PHOSPHATASE"/>
    <property type="match status" value="1"/>
</dbReference>
<dbReference type="Proteomes" id="UP000548632">
    <property type="component" value="Unassembled WGS sequence"/>
</dbReference>
<dbReference type="Pfam" id="PF01451">
    <property type="entry name" value="LMWPc"/>
    <property type="match status" value="1"/>
</dbReference>
<proteinExistence type="inferred from homology"/>
<accession>A0A839HAW7</accession>
<keyword evidence="3" id="KW-0378">Hydrolase</keyword>
<dbReference type="InterPro" id="IPR017867">
    <property type="entry name" value="Tyr_phospatase_low_mol_wt"/>
</dbReference>
<comment type="catalytic activity">
    <reaction evidence="5">
        <text>O-phospho-L-tyrosyl-[protein] + H2O = L-tyrosyl-[protein] + phosphate</text>
        <dbReference type="Rhea" id="RHEA:10684"/>
        <dbReference type="Rhea" id="RHEA-COMP:10136"/>
        <dbReference type="Rhea" id="RHEA-COMP:20101"/>
        <dbReference type="ChEBI" id="CHEBI:15377"/>
        <dbReference type="ChEBI" id="CHEBI:43474"/>
        <dbReference type="ChEBI" id="CHEBI:46858"/>
        <dbReference type="ChEBI" id="CHEBI:61978"/>
        <dbReference type="EC" id="3.1.3.48"/>
    </reaction>
</comment>
<dbReference type="PROSITE" id="PS50975">
    <property type="entry name" value="ATP_GRASP"/>
    <property type="match status" value="1"/>
</dbReference>
<dbReference type="EC" id="3.1.3.48" evidence="2"/>
<sequence>MQNIGQYETVLVLDGDMVPSLTIARSLTQLKVDVVIASHLPKPLANYSRTVKQCLLYPDPLSRTDDFIAWCRTQIALNVYRLIIPVTERTLVPLMTLSNAADRERIAMAPPTALAVALFKSRTLELAERLQIPIPKSQLITTEHAVITAANLGLKLPVVIKPGCSIGEHAFTKKQLQVSYAFDVETVNVKLQQYLPYGPVLLQEYMIGQGIGIELIANHGEIRYAFQHLRLHEVPLTGGGSSLRMSVAIEPCLLATAQKLMKALHWHGVAMVEFKWDPQTQTFALMEINGRFWGSLPLAVAAGADFPAMLYELLTTGIITTTRPAKIGVMCRKLDRDLYWYEQVLRHDAPSELVHFPSRWQLLRDSLLVFSPRHYFDVQSWRDPLPGIIDIGRIISDYYYRALQLWHHRYWLFQQRRAWRSGQIKALLQNAKQVLFVCYGNINRSAFAERYVATVAPKTHLIIRSAGFHHETGRAADPMMINVARQVGVDMTSWSSVCINSDLVTASDVIFVMEYCHYKQLIAALPRAKYKTFLLGMAGIKDSLQGAVEIADPFGQQRCQYENCVQSLVLNVNYVLDSIKTTQLHRDKQ</sequence>
<evidence type="ECO:0000256" key="4">
    <source>
        <dbReference type="ARBA" id="ARBA00022912"/>
    </source>
</evidence>
<evidence type="ECO:0000256" key="6">
    <source>
        <dbReference type="PIRSR" id="PIRSR617867-1"/>
    </source>
</evidence>
<dbReference type="InterPro" id="IPR011761">
    <property type="entry name" value="ATP-grasp"/>
</dbReference>
<keyword evidence="7" id="KW-0547">Nucleotide-binding</keyword>
<evidence type="ECO:0000256" key="2">
    <source>
        <dbReference type="ARBA" id="ARBA00013064"/>
    </source>
</evidence>
<evidence type="ECO:0000256" key="5">
    <source>
        <dbReference type="ARBA" id="ARBA00051722"/>
    </source>
</evidence>
<dbReference type="EMBL" id="JABVCQ010000011">
    <property type="protein sequence ID" value="MBB1125901.1"/>
    <property type="molecule type" value="Genomic_DNA"/>
</dbReference>
<dbReference type="AlphaFoldDB" id="A0A839HAW7"/>
<keyword evidence="10" id="KW-1185">Reference proteome</keyword>
<evidence type="ECO:0000256" key="1">
    <source>
        <dbReference type="ARBA" id="ARBA00011063"/>
    </source>
</evidence>
<comment type="caution">
    <text evidence="9">The sequence shown here is derived from an EMBL/GenBank/DDBJ whole genome shotgun (WGS) entry which is preliminary data.</text>
</comment>
<dbReference type="GO" id="GO:0004725">
    <property type="term" value="F:protein tyrosine phosphatase activity"/>
    <property type="evidence" value="ECO:0007669"/>
    <property type="project" value="UniProtKB-EC"/>
</dbReference>
<dbReference type="SUPFAM" id="SSF52788">
    <property type="entry name" value="Phosphotyrosine protein phosphatases I"/>
    <property type="match status" value="1"/>
</dbReference>
<dbReference type="InterPro" id="IPR050438">
    <property type="entry name" value="LMW_PTPase"/>
</dbReference>
<feature type="domain" description="ATP-grasp" evidence="8">
    <location>
        <begin position="124"/>
        <end position="315"/>
    </location>
</feature>
<comment type="similarity">
    <text evidence="1">Belongs to the low molecular weight phosphotyrosine protein phosphatase family.</text>
</comment>
<evidence type="ECO:0000313" key="10">
    <source>
        <dbReference type="Proteomes" id="UP000548632"/>
    </source>
</evidence>
<name>A0A839HAW7_9GAMM</name>
<dbReference type="Pfam" id="PF15632">
    <property type="entry name" value="ATPgrasp_Ter"/>
    <property type="match status" value="1"/>
</dbReference>
<evidence type="ECO:0000259" key="8">
    <source>
        <dbReference type="PROSITE" id="PS50975"/>
    </source>
</evidence>
<feature type="active site" description="Proton donor" evidence="6">
    <location>
        <position position="552"/>
    </location>
</feature>
<dbReference type="PANTHER" id="PTHR11717:SF31">
    <property type="entry name" value="LOW MOLECULAR WEIGHT PROTEIN-TYROSINE-PHOSPHATASE ETP-RELATED"/>
    <property type="match status" value="1"/>
</dbReference>
<dbReference type="GO" id="GO:0005524">
    <property type="term" value="F:ATP binding"/>
    <property type="evidence" value="ECO:0007669"/>
    <property type="project" value="UniProtKB-UniRule"/>
</dbReference>
<dbReference type="SUPFAM" id="SSF56059">
    <property type="entry name" value="Glutathione synthetase ATP-binding domain-like"/>
    <property type="match status" value="1"/>
</dbReference>
<dbReference type="GO" id="GO:0046872">
    <property type="term" value="F:metal ion binding"/>
    <property type="evidence" value="ECO:0007669"/>
    <property type="project" value="InterPro"/>
</dbReference>
<dbReference type="InterPro" id="IPR036196">
    <property type="entry name" value="Ptyr_pPase_sf"/>
</dbReference>
<dbReference type="RefSeq" id="WP_182583530.1">
    <property type="nucleotide sequence ID" value="NZ_JABVCQ010000011.1"/>
</dbReference>
<gene>
    <name evidence="9" type="ORF">HUK38_06605</name>
</gene>
<keyword evidence="7" id="KW-0067">ATP-binding</keyword>
<dbReference type="Gene3D" id="3.40.50.2300">
    <property type="match status" value="1"/>
</dbReference>